<comment type="subcellular location">
    <subcellularLocation>
        <location evidence="1">Periplasm</location>
    </subcellularLocation>
</comment>
<dbReference type="eggNOG" id="COG1858">
    <property type="taxonomic scope" value="Bacteria"/>
</dbReference>
<dbReference type="InterPro" id="IPR051395">
    <property type="entry name" value="Cytochrome_c_Peroxidase/MauG"/>
</dbReference>
<sequence>MQRFVHFFSLALLIAVFITVIRGDSPIARTPAPGESPQAMIALGRRLFYDRRLSANEQIACAACHRQELGFSDGRVVSNGATGALLRRNTPGLFNSGELLAFTWANVEVRTLEQQVERALFTVDPPEMWVRGYETTVIDRLRADPEYLRQFTAAFPADDDPFTWRRITGALAAFVRSLAARNTPYDRYVYAGDRAALSDSAQRGMALFFSPGLACGHCHVDVPSPERATPPRWSDLAYVATGAGYSADRGLAEQTGNPADAYRFRVPPLRNVAVTAPYMHDGSLPTLEAVIRFYESGGRWGAGVEPERVAARHPLIAGFALSDEERRDLIAFLEALTDDEALRNPAFADPFLSDARTPSVRSLSR</sequence>
<evidence type="ECO:0000313" key="11">
    <source>
        <dbReference type="EMBL" id="ABU56635.1"/>
    </source>
</evidence>
<keyword evidence="7 9" id="KW-0408">Iron</keyword>
<keyword evidence="5" id="KW-0574">Periplasm</keyword>
<dbReference type="Proteomes" id="UP000000263">
    <property type="component" value="Chromosome"/>
</dbReference>
<dbReference type="EMBL" id="CP000804">
    <property type="protein sequence ID" value="ABU56635.1"/>
    <property type="molecule type" value="Genomic_DNA"/>
</dbReference>
<keyword evidence="2 8" id="KW-0349">Heme</keyword>
<dbReference type="GO" id="GO:0020037">
    <property type="term" value="F:heme binding"/>
    <property type="evidence" value="ECO:0007669"/>
    <property type="project" value="InterPro"/>
</dbReference>
<comment type="PTM">
    <text evidence="8">Binds 2 heme groups per subunit.</text>
</comment>
<dbReference type="GO" id="GO:0042597">
    <property type="term" value="C:periplasmic space"/>
    <property type="evidence" value="ECO:0007669"/>
    <property type="project" value="UniProtKB-SubCell"/>
</dbReference>
<feature type="binding site" description="covalent" evidence="8">
    <location>
        <position position="64"/>
    </location>
    <ligand>
        <name>heme c</name>
        <dbReference type="ChEBI" id="CHEBI:61717"/>
        <label>1</label>
    </ligand>
</feature>
<dbReference type="GO" id="GO:0009055">
    <property type="term" value="F:electron transfer activity"/>
    <property type="evidence" value="ECO:0007669"/>
    <property type="project" value="InterPro"/>
</dbReference>
<proteinExistence type="predicted"/>
<dbReference type="GO" id="GO:0004130">
    <property type="term" value="F:cytochrome-c peroxidase activity"/>
    <property type="evidence" value="ECO:0007669"/>
    <property type="project" value="UniProtKB-EC"/>
</dbReference>
<gene>
    <name evidence="11" type="ordered locus">Rcas_0505</name>
</gene>
<evidence type="ECO:0000256" key="4">
    <source>
        <dbReference type="ARBA" id="ARBA00022729"/>
    </source>
</evidence>
<dbReference type="PANTHER" id="PTHR30600">
    <property type="entry name" value="CYTOCHROME C PEROXIDASE-RELATED"/>
    <property type="match status" value="1"/>
</dbReference>
<evidence type="ECO:0000256" key="3">
    <source>
        <dbReference type="ARBA" id="ARBA00022723"/>
    </source>
</evidence>
<evidence type="ECO:0000256" key="9">
    <source>
        <dbReference type="PIRSR" id="PIRSR000294-2"/>
    </source>
</evidence>
<feature type="binding site" description="covalent" evidence="8">
    <location>
        <position position="215"/>
    </location>
    <ligand>
        <name>heme c</name>
        <dbReference type="ChEBI" id="CHEBI:61717"/>
        <label>2</label>
    </ligand>
</feature>
<evidence type="ECO:0000256" key="7">
    <source>
        <dbReference type="ARBA" id="ARBA00023004"/>
    </source>
</evidence>
<comment type="cofactor">
    <cofactor evidence="8">
        <name>heme</name>
        <dbReference type="ChEBI" id="CHEBI:30413"/>
    </cofactor>
    <text evidence="8">Binds 2 heme groups.</text>
</comment>
<feature type="binding site" description="axial binding residue" evidence="9">
    <location>
        <position position="65"/>
    </location>
    <ligand>
        <name>heme c</name>
        <dbReference type="ChEBI" id="CHEBI:61717"/>
        <label>1</label>
    </ligand>
    <ligandPart>
        <name>Fe</name>
        <dbReference type="ChEBI" id="CHEBI:18248"/>
    </ligandPart>
</feature>
<dbReference type="Pfam" id="PF03150">
    <property type="entry name" value="CCP_MauG"/>
    <property type="match status" value="1"/>
</dbReference>
<dbReference type="STRING" id="383372.Rcas_0505"/>
<dbReference type="AlphaFoldDB" id="A7NGP2"/>
<dbReference type="InterPro" id="IPR004852">
    <property type="entry name" value="Di-haem_cyt_c_peroxidsae"/>
</dbReference>
<keyword evidence="11" id="KW-0575">Peroxidase</keyword>
<keyword evidence="12" id="KW-1185">Reference proteome</keyword>
<dbReference type="InterPro" id="IPR026259">
    <property type="entry name" value="MauG/Cytc_peroxidase"/>
</dbReference>
<dbReference type="Gene3D" id="1.10.760.10">
    <property type="entry name" value="Cytochrome c-like domain"/>
    <property type="match status" value="2"/>
</dbReference>
<dbReference type="EC" id="1.11.1.5" evidence="11"/>
<keyword evidence="3 9" id="KW-0479">Metal-binding</keyword>
<dbReference type="InterPro" id="IPR036909">
    <property type="entry name" value="Cyt_c-like_dom_sf"/>
</dbReference>
<keyword evidence="6 11" id="KW-0560">Oxidoreductase</keyword>
<dbReference type="OrthoDB" id="9772811at2"/>
<name>A7NGP2_ROSCS</name>
<feature type="binding site" description="covalent" evidence="8">
    <location>
        <position position="218"/>
    </location>
    <ligand>
        <name>heme c</name>
        <dbReference type="ChEBI" id="CHEBI:61717"/>
        <label>2</label>
    </ligand>
</feature>
<evidence type="ECO:0000256" key="2">
    <source>
        <dbReference type="ARBA" id="ARBA00022617"/>
    </source>
</evidence>
<dbReference type="Pfam" id="PF21419">
    <property type="entry name" value="RoxA-like_Cyt-c"/>
    <property type="match status" value="1"/>
</dbReference>
<organism evidence="11 12">
    <name type="scientific">Roseiflexus castenholzii (strain DSM 13941 / HLO8)</name>
    <dbReference type="NCBI Taxonomy" id="383372"/>
    <lineage>
        <taxon>Bacteria</taxon>
        <taxon>Bacillati</taxon>
        <taxon>Chloroflexota</taxon>
        <taxon>Chloroflexia</taxon>
        <taxon>Chloroflexales</taxon>
        <taxon>Roseiflexineae</taxon>
        <taxon>Roseiflexaceae</taxon>
        <taxon>Roseiflexus</taxon>
    </lineage>
</organism>
<evidence type="ECO:0000256" key="1">
    <source>
        <dbReference type="ARBA" id="ARBA00004418"/>
    </source>
</evidence>
<feature type="binding site" description="covalent" evidence="8">
    <location>
        <position position="61"/>
    </location>
    <ligand>
        <name>heme c</name>
        <dbReference type="ChEBI" id="CHEBI:61717"/>
        <label>1</label>
    </ligand>
</feature>
<keyword evidence="4" id="KW-0732">Signal</keyword>
<reference evidence="11 12" key="1">
    <citation type="submission" date="2007-08" db="EMBL/GenBank/DDBJ databases">
        <title>Complete sequence of Roseiflexus castenholzii DSM 13941.</title>
        <authorList>
            <consortium name="US DOE Joint Genome Institute"/>
            <person name="Copeland A."/>
            <person name="Lucas S."/>
            <person name="Lapidus A."/>
            <person name="Barry K."/>
            <person name="Glavina del Rio T."/>
            <person name="Dalin E."/>
            <person name="Tice H."/>
            <person name="Pitluck S."/>
            <person name="Thompson L.S."/>
            <person name="Brettin T."/>
            <person name="Bruce D."/>
            <person name="Detter J.C."/>
            <person name="Han C."/>
            <person name="Tapia R."/>
            <person name="Schmutz J."/>
            <person name="Larimer F."/>
            <person name="Land M."/>
            <person name="Hauser L."/>
            <person name="Kyrpides N."/>
            <person name="Mikhailova N."/>
            <person name="Bryant D.A."/>
            <person name="Hanada S."/>
            <person name="Tsukatani Y."/>
            <person name="Richardson P."/>
        </authorList>
    </citation>
    <scope>NUCLEOTIDE SEQUENCE [LARGE SCALE GENOMIC DNA]</scope>
    <source>
        <strain evidence="12">DSM 13941 / HLO8</strain>
    </source>
</reference>
<evidence type="ECO:0000256" key="8">
    <source>
        <dbReference type="PIRSR" id="PIRSR000294-1"/>
    </source>
</evidence>
<dbReference type="PIRSF" id="PIRSF000294">
    <property type="entry name" value="Cytochrome-c_peroxidase"/>
    <property type="match status" value="1"/>
</dbReference>
<dbReference type="InterPro" id="IPR009056">
    <property type="entry name" value="Cyt_c-like_dom"/>
</dbReference>
<dbReference type="RefSeq" id="WP_012119066.1">
    <property type="nucleotide sequence ID" value="NC_009767.1"/>
</dbReference>
<dbReference type="KEGG" id="rca:Rcas_0505"/>
<dbReference type="GO" id="GO:0046872">
    <property type="term" value="F:metal ion binding"/>
    <property type="evidence" value="ECO:0007669"/>
    <property type="project" value="UniProtKB-KW"/>
</dbReference>
<evidence type="ECO:0000313" key="12">
    <source>
        <dbReference type="Proteomes" id="UP000000263"/>
    </source>
</evidence>
<dbReference type="PROSITE" id="PS51007">
    <property type="entry name" value="CYTC"/>
    <property type="match status" value="1"/>
</dbReference>
<dbReference type="SUPFAM" id="SSF46626">
    <property type="entry name" value="Cytochrome c"/>
    <property type="match status" value="2"/>
</dbReference>
<evidence type="ECO:0000259" key="10">
    <source>
        <dbReference type="PROSITE" id="PS51007"/>
    </source>
</evidence>
<evidence type="ECO:0000256" key="5">
    <source>
        <dbReference type="ARBA" id="ARBA00022764"/>
    </source>
</evidence>
<feature type="domain" description="Cytochrome c" evidence="10">
    <location>
        <begin position="199"/>
        <end position="337"/>
    </location>
</feature>
<dbReference type="HOGENOM" id="CLU_034652_3_1_0"/>
<protein>
    <submittedName>
        <fullName evidence="11">Cytochrome-c peroxidase</fullName>
        <ecNumber evidence="11">1.11.1.5</ecNumber>
    </submittedName>
</protein>
<accession>A7NGP2</accession>
<evidence type="ECO:0000256" key="6">
    <source>
        <dbReference type="ARBA" id="ARBA00023002"/>
    </source>
</evidence>
<feature type="binding site" description="axial binding residue" evidence="9">
    <location>
        <position position="219"/>
    </location>
    <ligand>
        <name>heme c</name>
        <dbReference type="ChEBI" id="CHEBI:61717"/>
        <label>2</label>
    </ligand>
    <ligandPart>
        <name>Fe</name>
        <dbReference type="ChEBI" id="CHEBI:18248"/>
    </ligandPart>
</feature>